<dbReference type="Pfam" id="PF03551">
    <property type="entry name" value="PadR"/>
    <property type="match status" value="1"/>
</dbReference>
<proteinExistence type="predicted"/>
<evidence type="ECO:0000313" key="3">
    <source>
        <dbReference type="Proteomes" id="UP001500752"/>
    </source>
</evidence>
<dbReference type="Gene3D" id="1.10.10.10">
    <property type="entry name" value="Winged helix-like DNA-binding domain superfamily/Winged helix DNA-binding domain"/>
    <property type="match status" value="1"/>
</dbReference>
<name>A0ABP7BSD6_9MICC</name>
<evidence type="ECO:0000259" key="1">
    <source>
        <dbReference type="Pfam" id="PF03551"/>
    </source>
</evidence>
<dbReference type="EMBL" id="BAABEO010000001">
    <property type="protein sequence ID" value="GAA3666521.1"/>
    <property type="molecule type" value="Genomic_DNA"/>
</dbReference>
<accession>A0ABP7BSD6</accession>
<dbReference type="InterPro" id="IPR036388">
    <property type="entry name" value="WH-like_DNA-bd_sf"/>
</dbReference>
<dbReference type="InterPro" id="IPR036390">
    <property type="entry name" value="WH_DNA-bd_sf"/>
</dbReference>
<feature type="domain" description="Transcription regulator PadR N-terminal" evidence="1">
    <location>
        <begin position="37"/>
        <end position="107"/>
    </location>
</feature>
<dbReference type="InterPro" id="IPR005149">
    <property type="entry name" value="Tscrpt_reg_PadR_N"/>
</dbReference>
<gene>
    <name evidence="2" type="ORF">GCM10023081_01770</name>
</gene>
<comment type="caution">
    <text evidence="2">The sequence shown here is derived from an EMBL/GenBank/DDBJ whole genome shotgun (WGS) entry which is preliminary data.</text>
</comment>
<dbReference type="Proteomes" id="UP001500752">
    <property type="component" value="Unassembled WGS sequence"/>
</dbReference>
<reference evidence="3" key="1">
    <citation type="journal article" date="2019" name="Int. J. Syst. Evol. Microbiol.">
        <title>The Global Catalogue of Microorganisms (GCM) 10K type strain sequencing project: providing services to taxonomists for standard genome sequencing and annotation.</title>
        <authorList>
            <consortium name="The Broad Institute Genomics Platform"/>
            <consortium name="The Broad Institute Genome Sequencing Center for Infectious Disease"/>
            <person name="Wu L."/>
            <person name="Ma J."/>
        </authorList>
    </citation>
    <scope>NUCLEOTIDE SEQUENCE [LARGE SCALE GENOMIC DNA]</scope>
    <source>
        <strain evidence="3">JCM 30742</strain>
    </source>
</reference>
<sequence>MMSSRHPDETSEWLQGRVDSWVETYKKAMLTPVVLRHILNNEPITVAELAIQVQRTTGWRLTEHGLYRTIRRLEDAALIATKDVPAPRTGARRKELTLSQLGKSFLAGIEENIIDLHEENAPPLE</sequence>
<keyword evidence="3" id="KW-1185">Reference proteome</keyword>
<dbReference type="SUPFAM" id="SSF46785">
    <property type="entry name" value="Winged helix' DNA-binding domain"/>
    <property type="match status" value="1"/>
</dbReference>
<evidence type="ECO:0000313" key="2">
    <source>
        <dbReference type="EMBL" id="GAA3666521.1"/>
    </source>
</evidence>
<protein>
    <recommendedName>
        <fullName evidence="1">Transcription regulator PadR N-terminal domain-containing protein</fullName>
    </recommendedName>
</protein>
<organism evidence="2 3">
    <name type="scientific">Arthrobacter ginkgonis</name>
    <dbReference type="NCBI Taxonomy" id="1630594"/>
    <lineage>
        <taxon>Bacteria</taxon>
        <taxon>Bacillati</taxon>
        <taxon>Actinomycetota</taxon>
        <taxon>Actinomycetes</taxon>
        <taxon>Micrococcales</taxon>
        <taxon>Micrococcaceae</taxon>
        <taxon>Arthrobacter</taxon>
    </lineage>
</organism>